<dbReference type="Proteomes" id="UP001152803">
    <property type="component" value="Unassembled WGS sequence"/>
</dbReference>
<comment type="subcellular location">
    <subcellularLocation>
        <location evidence="1">Membrane</location>
    </subcellularLocation>
</comment>
<accession>A0A9Q1D9Y7</accession>
<gene>
    <name evidence="7" type="ORF">COCON_G00159170</name>
</gene>
<evidence type="ECO:0000313" key="8">
    <source>
        <dbReference type="Proteomes" id="UP001152803"/>
    </source>
</evidence>
<dbReference type="PANTHER" id="PTHR11863">
    <property type="entry name" value="STEROL DESATURASE"/>
    <property type="match status" value="1"/>
</dbReference>
<dbReference type="EMBL" id="JAFJMO010000011">
    <property type="protein sequence ID" value="KAJ8263460.1"/>
    <property type="molecule type" value="Genomic_DNA"/>
</dbReference>
<keyword evidence="8" id="KW-1185">Reference proteome</keyword>
<organism evidence="7 8">
    <name type="scientific">Conger conger</name>
    <name type="common">Conger eel</name>
    <name type="synonym">Muraena conger</name>
    <dbReference type="NCBI Taxonomy" id="82655"/>
    <lineage>
        <taxon>Eukaryota</taxon>
        <taxon>Metazoa</taxon>
        <taxon>Chordata</taxon>
        <taxon>Craniata</taxon>
        <taxon>Vertebrata</taxon>
        <taxon>Euteleostomi</taxon>
        <taxon>Actinopterygii</taxon>
        <taxon>Neopterygii</taxon>
        <taxon>Teleostei</taxon>
        <taxon>Anguilliformes</taxon>
        <taxon>Congridae</taxon>
        <taxon>Conger</taxon>
    </lineage>
</organism>
<dbReference type="GO" id="GO:0005506">
    <property type="term" value="F:iron ion binding"/>
    <property type="evidence" value="ECO:0007669"/>
    <property type="project" value="InterPro"/>
</dbReference>
<evidence type="ECO:0000259" key="6">
    <source>
        <dbReference type="Pfam" id="PF04116"/>
    </source>
</evidence>
<keyword evidence="2 5" id="KW-0812">Transmembrane</keyword>
<dbReference type="InterPro" id="IPR006694">
    <property type="entry name" value="Fatty_acid_hydroxylase"/>
</dbReference>
<keyword evidence="3 5" id="KW-1133">Transmembrane helix</keyword>
<dbReference type="AlphaFoldDB" id="A0A9Q1D9Y7"/>
<evidence type="ECO:0000256" key="1">
    <source>
        <dbReference type="ARBA" id="ARBA00004370"/>
    </source>
</evidence>
<evidence type="ECO:0000256" key="5">
    <source>
        <dbReference type="SAM" id="Phobius"/>
    </source>
</evidence>
<evidence type="ECO:0000256" key="3">
    <source>
        <dbReference type="ARBA" id="ARBA00022989"/>
    </source>
</evidence>
<dbReference type="Pfam" id="PF04116">
    <property type="entry name" value="FA_hydroxylase"/>
    <property type="match status" value="1"/>
</dbReference>
<feature type="domain" description="Fatty acid hydroxylase" evidence="6">
    <location>
        <begin position="129"/>
        <end position="259"/>
    </location>
</feature>
<feature type="transmembrane region" description="Helical" evidence="5">
    <location>
        <begin position="77"/>
        <end position="102"/>
    </location>
</feature>
<evidence type="ECO:0000256" key="4">
    <source>
        <dbReference type="ARBA" id="ARBA00023136"/>
    </source>
</evidence>
<keyword evidence="4 5" id="KW-0472">Membrane</keyword>
<evidence type="ECO:0000313" key="7">
    <source>
        <dbReference type="EMBL" id="KAJ8263460.1"/>
    </source>
</evidence>
<proteinExistence type="predicted"/>
<evidence type="ECO:0000256" key="2">
    <source>
        <dbReference type="ARBA" id="ARBA00022692"/>
    </source>
</evidence>
<dbReference type="GO" id="GO:0016491">
    <property type="term" value="F:oxidoreductase activity"/>
    <property type="evidence" value="ECO:0007669"/>
    <property type="project" value="InterPro"/>
</dbReference>
<reference evidence="7" key="1">
    <citation type="journal article" date="2023" name="Science">
        <title>Genome structures resolve the early diversification of teleost fishes.</title>
        <authorList>
            <person name="Parey E."/>
            <person name="Louis A."/>
            <person name="Montfort J."/>
            <person name="Bouchez O."/>
            <person name="Roques C."/>
            <person name="Iampietro C."/>
            <person name="Lluch J."/>
            <person name="Castinel A."/>
            <person name="Donnadieu C."/>
            <person name="Desvignes T."/>
            <person name="Floi Bucao C."/>
            <person name="Jouanno E."/>
            <person name="Wen M."/>
            <person name="Mejri S."/>
            <person name="Dirks R."/>
            <person name="Jansen H."/>
            <person name="Henkel C."/>
            <person name="Chen W.J."/>
            <person name="Zahm M."/>
            <person name="Cabau C."/>
            <person name="Klopp C."/>
            <person name="Thompson A.W."/>
            <person name="Robinson-Rechavi M."/>
            <person name="Braasch I."/>
            <person name="Lecointre G."/>
            <person name="Bobe J."/>
            <person name="Postlethwait J.H."/>
            <person name="Berthelot C."/>
            <person name="Roest Crollius H."/>
            <person name="Guiguen Y."/>
        </authorList>
    </citation>
    <scope>NUCLEOTIDE SEQUENCE</scope>
    <source>
        <strain evidence="7">Concon-B</strain>
    </source>
</reference>
<dbReference type="InterPro" id="IPR050307">
    <property type="entry name" value="Sterol_Desaturase_Related"/>
</dbReference>
<feature type="transmembrane region" description="Helical" evidence="5">
    <location>
        <begin position="122"/>
        <end position="140"/>
    </location>
</feature>
<comment type="caution">
    <text evidence="7">The sequence shown here is derived from an EMBL/GenBank/DDBJ whole genome shotgun (WGS) entry which is preliminary data.</text>
</comment>
<dbReference type="GO" id="GO:0016020">
    <property type="term" value="C:membrane"/>
    <property type="evidence" value="ECO:0007669"/>
    <property type="project" value="UniProtKB-SubCell"/>
</dbReference>
<name>A0A9Q1D9Y7_CONCO</name>
<feature type="transmembrane region" description="Helical" evidence="5">
    <location>
        <begin position="34"/>
        <end position="56"/>
    </location>
</feature>
<sequence>MNNTCVSPYQPHAPLLQPVWDYLLRHEELLLSPYLPASVAFLGHVLMCAPFLLMDVMGSRWTSIHRYKISGSREETVCLRLWLSSFLRIFWKYAVYVFPATAVLQRLRTPEMPTMAPTCWQVFWQISSCLFLFDALFYFWHDAMHRVPWLYFQVHRAHHRNTAVFAMIAQDSSASELLSLQTIAICCAVLVGCHPLSEIIFHLLNMWMAVEDHCGYDLPWALHRIVPFFGGAPFHQLHHRRFRGNYAPYFTHWDRLFGTYLEEEETP</sequence>
<dbReference type="GO" id="GO:0008610">
    <property type="term" value="P:lipid biosynthetic process"/>
    <property type="evidence" value="ECO:0007669"/>
    <property type="project" value="InterPro"/>
</dbReference>
<protein>
    <recommendedName>
        <fullName evidence="6">Fatty acid hydroxylase domain-containing protein</fullName>
    </recommendedName>
</protein>